<dbReference type="PANTHER" id="PTHR47331">
    <property type="entry name" value="PHD-TYPE DOMAIN-CONTAINING PROTEIN"/>
    <property type="match status" value="1"/>
</dbReference>
<reference evidence="2" key="1">
    <citation type="journal article" date="2021" name="G3 (Bethesda)">
        <title>Genome and transcriptome analysis of the beet armyworm Spodoptera exigua reveals targets for pest control. .</title>
        <authorList>
            <person name="Simon S."/>
            <person name="Breeschoten T."/>
            <person name="Jansen H.J."/>
            <person name="Dirks R.P."/>
            <person name="Schranz M.E."/>
            <person name="Ros V.I.D."/>
        </authorList>
    </citation>
    <scope>NUCLEOTIDE SEQUENCE</scope>
    <source>
        <strain evidence="2">TB_SE_WUR_2020</strain>
    </source>
</reference>
<protein>
    <recommendedName>
        <fullName evidence="4">DUF5641 domain-containing protein</fullName>
    </recommendedName>
</protein>
<dbReference type="Proteomes" id="UP000814243">
    <property type="component" value="Unassembled WGS sequence"/>
</dbReference>
<dbReference type="EMBL" id="JACEFF010000343">
    <property type="protein sequence ID" value="KAH9639383.1"/>
    <property type="molecule type" value="Genomic_DNA"/>
</dbReference>
<feature type="region of interest" description="Disordered" evidence="1">
    <location>
        <begin position="455"/>
        <end position="480"/>
    </location>
</feature>
<dbReference type="InterPro" id="IPR008042">
    <property type="entry name" value="Retrotrans_Pao"/>
</dbReference>
<dbReference type="Pfam" id="PF05380">
    <property type="entry name" value="Peptidase_A17"/>
    <property type="match status" value="1"/>
</dbReference>
<accession>A0A922MMI1</accession>
<evidence type="ECO:0000313" key="2">
    <source>
        <dbReference type="EMBL" id="KAH9639383.1"/>
    </source>
</evidence>
<comment type="caution">
    <text evidence="2">The sequence shown here is derived from an EMBL/GenBank/DDBJ whole genome shotgun (WGS) entry which is preliminary data.</text>
</comment>
<gene>
    <name evidence="2" type="ORF">HF086_002072</name>
</gene>
<name>A0A922MMI1_SPOEX</name>
<dbReference type="AlphaFoldDB" id="A0A922MMI1"/>
<evidence type="ECO:0000256" key="1">
    <source>
        <dbReference type="SAM" id="MobiDB-lite"/>
    </source>
</evidence>
<evidence type="ECO:0000313" key="3">
    <source>
        <dbReference type="Proteomes" id="UP000814243"/>
    </source>
</evidence>
<organism evidence="2 3">
    <name type="scientific">Spodoptera exigua</name>
    <name type="common">Beet armyworm</name>
    <name type="synonym">Noctua fulgens</name>
    <dbReference type="NCBI Taxonomy" id="7107"/>
    <lineage>
        <taxon>Eukaryota</taxon>
        <taxon>Metazoa</taxon>
        <taxon>Ecdysozoa</taxon>
        <taxon>Arthropoda</taxon>
        <taxon>Hexapoda</taxon>
        <taxon>Insecta</taxon>
        <taxon>Pterygota</taxon>
        <taxon>Neoptera</taxon>
        <taxon>Endopterygota</taxon>
        <taxon>Lepidoptera</taxon>
        <taxon>Glossata</taxon>
        <taxon>Ditrysia</taxon>
        <taxon>Noctuoidea</taxon>
        <taxon>Noctuidae</taxon>
        <taxon>Amphipyrinae</taxon>
        <taxon>Spodoptera</taxon>
    </lineage>
</organism>
<proteinExistence type="predicted"/>
<sequence length="480" mass="54858">MSAFIHRSSWTVLSKVHLKLQLRSRLPLGWILSGNVRTFNCHIVTNNISDLSKYWEIEDVEPSSSSSLTSEEQYCEEFYQQTTRRLDTGRYEVGIPMKPEYENQLGSSKSKAIAQFKQLERKMCNNLLFSESYKSFMSEYQQLGHMCKADNVDESKPAFYLPHHGVIKLDSTTTKLRVVFNASSKSSSASTLRQSFYMDDLLGGTNTINQARELQHQLIEMLKGAGMNLRKWSSNDPELLKDLSSDQLNSPFDFKCSESKKTLGLRWNPSTDTFSFQNPVQCRNQCVTKRQLLSEISKLFDPLGWLSPLSIRAKLLFQNAWSLKLSWDENVPQSIQDDWIHLRSDLNLIDQFIIPRYIGNTNQLYQIHAFCDASDKAYACAARSKWRKPNRNFKIGDVVLIKEENLPPGKWALGRIQDVHPGKDNYVRVVSLKTKGDNIIKRPVNKLVLLPTNEDTAQDQAIDQGNSSNPSPPSSCQQKE</sequence>
<feature type="compositionally biased region" description="Polar residues" evidence="1">
    <location>
        <begin position="455"/>
        <end position="465"/>
    </location>
</feature>
<evidence type="ECO:0008006" key="4">
    <source>
        <dbReference type="Google" id="ProtNLM"/>
    </source>
</evidence>